<comment type="caution">
    <text evidence="1">The sequence shown here is derived from an EMBL/GenBank/DDBJ whole genome shotgun (WGS) entry which is preliminary data.</text>
</comment>
<organism evidence="1 2">
    <name type="scientific">Coniosporium uncinatum</name>
    <dbReference type="NCBI Taxonomy" id="93489"/>
    <lineage>
        <taxon>Eukaryota</taxon>
        <taxon>Fungi</taxon>
        <taxon>Dikarya</taxon>
        <taxon>Ascomycota</taxon>
        <taxon>Pezizomycotina</taxon>
        <taxon>Dothideomycetes</taxon>
        <taxon>Dothideomycetes incertae sedis</taxon>
        <taxon>Coniosporium</taxon>
    </lineage>
</organism>
<evidence type="ECO:0000313" key="2">
    <source>
        <dbReference type="Proteomes" id="UP001186974"/>
    </source>
</evidence>
<name>A0ACC3DBZ1_9PEZI</name>
<dbReference type="EMBL" id="JAWDJW010006424">
    <property type="protein sequence ID" value="KAK3064799.1"/>
    <property type="molecule type" value="Genomic_DNA"/>
</dbReference>
<reference evidence="1" key="1">
    <citation type="submission" date="2024-09" db="EMBL/GenBank/DDBJ databases">
        <title>Black Yeasts Isolated from many extreme environments.</title>
        <authorList>
            <person name="Coleine C."/>
            <person name="Stajich J.E."/>
            <person name="Selbmann L."/>
        </authorList>
    </citation>
    <scope>NUCLEOTIDE SEQUENCE</scope>
    <source>
        <strain evidence="1">CCFEE 5737</strain>
    </source>
</reference>
<dbReference type="Proteomes" id="UP001186974">
    <property type="component" value="Unassembled WGS sequence"/>
</dbReference>
<protein>
    <submittedName>
        <fullName evidence="1">Uncharacterized protein</fullName>
    </submittedName>
</protein>
<evidence type="ECO:0000313" key="1">
    <source>
        <dbReference type="EMBL" id="KAK3064799.1"/>
    </source>
</evidence>
<gene>
    <name evidence="1" type="ORF">LTS18_003849</name>
</gene>
<keyword evidence="2" id="KW-1185">Reference proteome</keyword>
<accession>A0ACC3DBZ1</accession>
<sequence>MKQPLRLRIPQLLLLALCVFITVLAQEQENVVGDDVGTVVSQPVLSSAHHQQQEPIVQKSHNGSSQVDEAISILRTIRPPKKGLARISKPSGFLDNTYYYAKELFFLLFANGPPQDDAPPRTPSTKKLSTQLSKAVKLLDSAAAQNNPDALYLLAQMNFYGNYTHPRDYSEAFRRYYALSQLEGGNATAQHMVGFLYATGIGGSVSQDPAKATLYYTFAADADNTQAQMTMGYRYHSGIAAPKECSEAVSYYRQVANKSIQYLRSGPPGNHMMVREGYRIADEEGGVFGEGASHSSAGVNAKHGGPASDAHADFDDVLEYLDLMHRKGDLKATYSLGKLYYEGSRGLQRDVPQAYKYFIDVARTYWDKKGRVKSDVGAGTEKLASKAAGYLGRIALRGESRKEPDFAMAQIWFKRGIANGDALSQYSMGIMYLNGYGVPRDPIRAADYFGPAADQDLASAQVQLGLLFLDQGDIPTAIKYFKLAVRNGHIEAFYYLAEMHLEGIGEEQNCGIALAYYKIVTEKAESIVASFVEANALYEDGDLEGALALYMLAAEQGFENAQANVAYLLDKQRPRRYSLLSWIPWFKRKTLIFGDAALALMYWTRSAAQSNIDSAVRMGDYYLEGFGTKRDEEKAAAAYGVASERMQSAQAMWNLGWMHENGIGMEQDFHLAKRFYDQALEANKVEAYLPVQLALVKLRVRSWWNSVTHGKVNSIRDEAGTSIHLLYETPPYLSFRQWYPKSLGIPSLKYMGRLTHKCAQNPPNSAPSPSG</sequence>
<proteinExistence type="predicted"/>